<name>A0A840RI86_9NEIS</name>
<proteinExistence type="predicted"/>
<dbReference type="Gene3D" id="3.40.1350.10">
    <property type="match status" value="1"/>
</dbReference>
<dbReference type="InterPro" id="IPR014833">
    <property type="entry name" value="TnsA_N"/>
</dbReference>
<dbReference type="InterPro" id="IPR011856">
    <property type="entry name" value="tRNA_endonuc-like_dom_sf"/>
</dbReference>
<comment type="caution">
    <text evidence="2">The sequence shown here is derived from an EMBL/GenBank/DDBJ whole genome shotgun (WGS) entry which is preliminary data.</text>
</comment>
<reference evidence="2 3" key="1">
    <citation type="submission" date="2020-08" db="EMBL/GenBank/DDBJ databases">
        <title>Genomic Encyclopedia of Type Strains, Phase IV (KMG-IV): sequencing the most valuable type-strain genomes for metagenomic binning, comparative biology and taxonomic classification.</title>
        <authorList>
            <person name="Goeker M."/>
        </authorList>
    </citation>
    <scope>NUCLEOTIDE SEQUENCE [LARGE SCALE GENOMIC DNA]</scope>
    <source>
        <strain evidence="2 3">DSM 18233</strain>
    </source>
</reference>
<dbReference type="AlphaFoldDB" id="A0A840RI86"/>
<evidence type="ECO:0000259" key="1">
    <source>
        <dbReference type="Pfam" id="PF08722"/>
    </source>
</evidence>
<dbReference type="EMBL" id="JACHHN010000006">
    <property type="protein sequence ID" value="MBB5192294.1"/>
    <property type="molecule type" value="Genomic_DNA"/>
</dbReference>
<dbReference type="Pfam" id="PF08722">
    <property type="entry name" value="Tn7_TnsA-like_N"/>
    <property type="match status" value="1"/>
</dbReference>
<dbReference type="RefSeq" id="WP_184101969.1">
    <property type="nucleotide sequence ID" value="NZ_JACHHN010000006.1"/>
</dbReference>
<dbReference type="Proteomes" id="UP000543030">
    <property type="component" value="Unassembled WGS sequence"/>
</dbReference>
<evidence type="ECO:0000313" key="3">
    <source>
        <dbReference type="Proteomes" id="UP000543030"/>
    </source>
</evidence>
<organism evidence="2 3">
    <name type="scientific">Silvimonas terrae</name>
    <dbReference type="NCBI Taxonomy" id="300266"/>
    <lineage>
        <taxon>Bacteria</taxon>
        <taxon>Pseudomonadati</taxon>
        <taxon>Pseudomonadota</taxon>
        <taxon>Betaproteobacteria</taxon>
        <taxon>Neisseriales</taxon>
        <taxon>Chitinibacteraceae</taxon>
        <taxon>Silvimonas</taxon>
    </lineage>
</organism>
<gene>
    <name evidence="2" type="ORF">HNQ50_003035</name>
</gene>
<feature type="domain" description="TnsA endonuclease N-terminal" evidence="1">
    <location>
        <begin position="45"/>
        <end position="120"/>
    </location>
</feature>
<evidence type="ECO:0000313" key="2">
    <source>
        <dbReference type="EMBL" id="MBB5192294.1"/>
    </source>
</evidence>
<sequence>MLARKVVTRRGRHIRGYFPSTKLRRMVAWESMLERDAVLLLEMSPGIVRYQEQPARIVYADGLRTREYFPDFELTLEDGQLVHLEIKESSELAKPSIAAKYGSIAAHYRREARSFRIATELEIRREPLFGNLKRLASLHAHPWHERPTAGQLRQLFRDHSVTFAACEAKFGYATTLRLIAAGTVLCNLDLPLTADALLQLPQGGCNATILL</sequence>
<dbReference type="GO" id="GO:0003676">
    <property type="term" value="F:nucleic acid binding"/>
    <property type="evidence" value="ECO:0007669"/>
    <property type="project" value="InterPro"/>
</dbReference>
<keyword evidence="3" id="KW-1185">Reference proteome</keyword>
<accession>A0A840RI86</accession>
<protein>
    <recommendedName>
        <fullName evidence="1">TnsA endonuclease N-terminal domain-containing protein</fullName>
    </recommendedName>
</protein>